<sequence>MRILLFLTTCFLLFACKEEQKELEDPRAATDTLQISFLEFKKPNIILTPATREAIAGWEYYNTLSENIEALDTVRLRFLRQYSKKYLDNAAALVTKTPDSLINNAIRARLLVVYSKMNTTIQEASKLQVDTLAVSQEGTELYNAFQNLKLQLNLKHQKSIEELLEEFDIEADSLATARDTLIGDRRQRGTLNPIDN</sequence>
<name>A0A2G1VVV9_9FLAO</name>
<keyword evidence="2" id="KW-1185">Reference proteome</keyword>
<accession>A0A2G1VVV9</accession>
<proteinExistence type="predicted"/>
<gene>
    <name evidence="1" type="ORF">CJ305_01415</name>
</gene>
<reference evidence="1 2" key="1">
    <citation type="submission" date="2017-08" db="EMBL/GenBank/DDBJ databases">
        <title>The whole genome shortgun sequences of strain Leeuwenhoekiella nanhaiensis G18 from the South China Sea.</title>
        <authorList>
            <person name="Liu Q."/>
        </authorList>
    </citation>
    <scope>NUCLEOTIDE SEQUENCE [LARGE SCALE GENOMIC DNA]</scope>
    <source>
        <strain evidence="1 2">G18</strain>
    </source>
</reference>
<comment type="caution">
    <text evidence="1">The sequence shown here is derived from an EMBL/GenBank/DDBJ whole genome shotgun (WGS) entry which is preliminary data.</text>
</comment>
<dbReference type="Proteomes" id="UP000229433">
    <property type="component" value="Unassembled WGS sequence"/>
</dbReference>
<organism evidence="1 2">
    <name type="scientific">Leeuwenhoekiella nanhaiensis</name>
    <dbReference type="NCBI Taxonomy" id="1655491"/>
    <lineage>
        <taxon>Bacteria</taxon>
        <taxon>Pseudomonadati</taxon>
        <taxon>Bacteroidota</taxon>
        <taxon>Flavobacteriia</taxon>
        <taxon>Flavobacteriales</taxon>
        <taxon>Flavobacteriaceae</taxon>
        <taxon>Leeuwenhoekiella</taxon>
    </lineage>
</organism>
<dbReference type="AlphaFoldDB" id="A0A2G1VVV9"/>
<dbReference type="EMBL" id="NQXA01000001">
    <property type="protein sequence ID" value="PHQ30912.1"/>
    <property type="molecule type" value="Genomic_DNA"/>
</dbReference>
<dbReference type="PROSITE" id="PS51257">
    <property type="entry name" value="PROKAR_LIPOPROTEIN"/>
    <property type="match status" value="1"/>
</dbReference>
<evidence type="ECO:0000313" key="1">
    <source>
        <dbReference type="EMBL" id="PHQ30912.1"/>
    </source>
</evidence>
<evidence type="ECO:0000313" key="2">
    <source>
        <dbReference type="Proteomes" id="UP000229433"/>
    </source>
</evidence>
<protein>
    <submittedName>
        <fullName evidence="1">Uncharacterized protein</fullName>
    </submittedName>
</protein>